<keyword evidence="2" id="KW-1185">Reference proteome</keyword>
<organism evidence="1 2">
    <name type="scientific">Peronosclerospora sorghi</name>
    <dbReference type="NCBI Taxonomy" id="230839"/>
    <lineage>
        <taxon>Eukaryota</taxon>
        <taxon>Sar</taxon>
        <taxon>Stramenopiles</taxon>
        <taxon>Oomycota</taxon>
        <taxon>Peronosporomycetes</taxon>
        <taxon>Peronosporales</taxon>
        <taxon>Peronosporaceae</taxon>
        <taxon>Peronosclerospora</taxon>
    </lineage>
</organism>
<name>A0ACC0VZP0_9STRA</name>
<sequence>MPGLLSFLSKPSVSFRKRSNIILNLIKNDPVFINRSFCPQAAVSVQLALSLERLGMNGNGAAVKRIARTAGVADGTVTLYTDRVISALVRLASESVRWPLPGERREISRRIDQRSGIVGAVGIVDGTHINFAQRPSIDRVVFFIRTHRYGFNAQVIVDDRGMIRYFQTVLPASLYDSTAFTFTPISKQPEQFFSENEFLLGDSGYTLTSRMLIPYRQPAASRPTNATFNLLHSRAKVKVEHAIGILKFLWASLRELRVHIRREADFKRACDWCRASVVLHNIVTTQRDDWDEEEPLQRTEIQEDGDISAARWRSRVKDAVVAWAEEHPTLVV</sequence>
<evidence type="ECO:0000313" key="2">
    <source>
        <dbReference type="Proteomes" id="UP001163321"/>
    </source>
</evidence>
<reference evidence="1 2" key="1">
    <citation type="journal article" date="2022" name="bioRxiv">
        <title>The genome of the oomycete Peronosclerospora sorghi, a cosmopolitan pathogen of maize and sorghum, is inflated with dispersed pseudogenes.</title>
        <authorList>
            <person name="Fletcher K."/>
            <person name="Martin F."/>
            <person name="Isakeit T."/>
            <person name="Cavanaugh K."/>
            <person name="Magill C."/>
            <person name="Michelmore R."/>
        </authorList>
    </citation>
    <scope>NUCLEOTIDE SEQUENCE [LARGE SCALE GENOMIC DNA]</scope>
    <source>
        <strain evidence="1">P6</strain>
    </source>
</reference>
<protein>
    <submittedName>
        <fullName evidence="1">Uncharacterized protein</fullName>
    </submittedName>
</protein>
<dbReference type="EMBL" id="CM047585">
    <property type="protein sequence ID" value="KAI9910941.1"/>
    <property type="molecule type" value="Genomic_DNA"/>
</dbReference>
<gene>
    <name evidence="1" type="ORF">PsorP6_010500</name>
</gene>
<proteinExistence type="predicted"/>
<comment type="caution">
    <text evidence="1">The sequence shown here is derived from an EMBL/GenBank/DDBJ whole genome shotgun (WGS) entry which is preliminary data.</text>
</comment>
<accession>A0ACC0VZP0</accession>
<evidence type="ECO:0000313" key="1">
    <source>
        <dbReference type="EMBL" id="KAI9910941.1"/>
    </source>
</evidence>
<dbReference type="Proteomes" id="UP001163321">
    <property type="component" value="Chromosome 6"/>
</dbReference>